<proteinExistence type="predicted"/>
<organism evidence="8">
    <name type="scientific">hydrothermal vent metagenome</name>
    <dbReference type="NCBI Taxonomy" id="652676"/>
    <lineage>
        <taxon>unclassified sequences</taxon>
        <taxon>metagenomes</taxon>
        <taxon>ecological metagenomes</taxon>
    </lineage>
</organism>
<dbReference type="PANTHER" id="PTHR30008:SF0">
    <property type="entry name" value="EXODEOXYRIBONUCLEASE 7 LARGE SUBUNIT"/>
    <property type="match status" value="1"/>
</dbReference>
<feature type="domain" description="OB-fold nucleic acid binding" evidence="7">
    <location>
        <begin position="31"/>
        <end position="122"/>
    </location>
</feature>
<dbReference type="InterPro" id="IPR020579">
    <property type="entry name" value="Exonuc_VII_lsu_C"/>
</dbReference>
<dbReference type="GO" id="GO:0009318">
    <property type="term" value="C:exodeoxyribonuclease VII complex"/>
    <property type="evidence" value="ECO:0007669"/>
    <property type="project" value="InterPro"/>
</dbReference>
<evidence type="ECO:0000256" key="2">
    <source>
        <dbReference type="ARBA" id="ARBA00022722"/>
    </source>
</evidence>
<dbReference type="CDD" id="cd04489">
    <property type="entry name" value="ExoVII_LU_OBF"/>
    <property type="match status" value="1"/>
</dbReference>
<dbReference type="EC" id="3.1.11.6" evidence="8"/>
<keyword evidence="4" id="KW-0269">Exonuclease</keyword>
<dbReference type="PANTHER" id="PTHR30008">
    <property type="entry name" value="EXODEOXYRIBONUCLEASE 7 LARGE SUBUNIT"/>
    <property type="match status" value="1"/>
</dbReference>
<feature type="region of interest" description="Disordered" evidence="5">
    <location>
        <begin position="1"/>
        <end position="26"/>
    </location>
</feature>
<dbReference type="Pfam" id="PF13742">
    <property type="entry name" value="tRNA_anti_2"/>
    <property type="match status" value="1"/>
</dbReference>
<keyword evidence="2" id="KW-0540">Nuclease</keyword>
<dbReference type="AlphaFoldDB" id="A0A3B1E2B3"/>
<name>A0A3B1E2B3_9ZZZZ</name>
<dbReference type="GO" id="GO:0006308">
    <property type="term" value="P:DNA catabolic process"/>
    <property type="evidence" value="ECO:0007669"/>
    <property type="project" value="InterPro"/>
</dbReference>
<dbReference type="InterPro" id="IPR025824">
    <property type="entry name" value="OB-fold_nuc-bd_dom"/>
</dbReference>
<evidence type="ECO:0000256" key="1">
    <source>
        <dbReference type="ARBA" id="ARBA00022490"/>
    </source>
</evidence>
<gene>
    <name evidence="8" type="ORF">MNBD_PLANCTO03-963</name>
</gene>
<keyword evidence="1" id="KW-0963">Cytoplasm</keyword>
<evidence type="ECO:0000259" key="7">
    <source>
        <dbReference type="Pfam" id="PF13742"/>
    </source>
</evidence>
<keyword evidence="3 8" id="KW-0378">Hydrolase</keyword>
<dbReference type="GO" id="GO:0008855">
    <property type="term" value="F:exodeoxyribonuclease VII activity"/>
    <property type="evidence" value="ECO:0007669"/>
    <property type="project" value="UniProtKB-EC"/>
</dbReference>
<evidence type="ECO:0000256" key="3">
    <source>
        <dbReference type="ARBA" id="ARBA00022801"/>
    </source>
</evidence>
<feature type="domain" description="Exonuclease VII large subunit C-terminal" evidence="6">
    <location>
        <begin position="146"/>
        <end position="179"/>
    </location>
</feature>
<dbReference type="InterPro" id="IPR003753">
    <property type="entry name" value="Exonuc_VII_L"/>
</dbReference>
<dbReference type="EMBL" id="UOGK01000727">
    <property type="protein sequence ID" value="VAX42620.1"/>
    <property type="molecule type" value="Genomic_DNA"/>
</dbReference>
<reference evidence="8" key="1">
    <citation type="submission" date="2018-06" db="EMBL/GenBank/DDBJ databases">
        <authorList>
            <person name="Zhirakovskaya E."/>
        </authorList>
    </citation>
    <scope>NUCLEOTIDE SEQUENCE</scope>
</reference>
<dbReference type="GO" id="GO:0003676">
    <property type="term" value="F:nucleic acid binding"/>
    <property type="evidence" value="ECO:0007669"/>
    <property type="project" value="InterPro"/>
</dbReference>
<dbReference type="Pfam" id="PF02601">
    <property type="entry name" value="Exonuc_VII_L"/>
    <property type="match status" value="1"/>
</dbReference>
<sequence>MGRLPFDPNRMQGTPPKEPAKSKPGAAQGVLTVSRLAALIRGVVEDHLPRTVRVVGEVSSSRKSTHLYFSLKDAGAVLGAVAFASTLRKIGFTPRDGQEVLATGRIEFYEPQGRLTLIVEKLEPVGQGAHELRFRQLCDELRKLGWFAQDRKRPLPTFPRRVAVVTSRTGAALQDVLSTM</sequence>
<evidence type="ECO:0000259" key="6">
    <source>
        <dbReference type="Pfam" id="PF02601"/>
    </source>
</evidence>
<protein>
    <submittedName>
        <fullName evidence="8">Exodeoxyribonuclease VII large subunit</fullName>
        <ecNumber evidence="8">3.1.11.6</ecNumber>
    </submittedName>
</protein>
<evidence type="ECO:0000256" key="5">
    <source>
        <dbReference type="SAM" id="MobiDB-lite"/>
    </source>
</evidence>
<evidence type="ECO:0000256" key="4">
    <source>
        <dbReference type="ARBA" id="ARBA00022839"/>
    </source>
</evidence>
<evidence type="ECO:0000313" key="8">
    <source>
        <dbReference type="EMBL" id="VAX42620.1"/>
    </source>
</evidence>
<feature type="non-terminal residue" evidence="8">
    <location>
        <position position="180"/>
    </location>
</feature>
<accession>A0A3B1E2B3</accession>